<reference evidence="2" key="1">
    <citation type="submission" date="2016-03" db="EMBL/GenBank/DDBJ databases">
        <title>Mechanisms controlling the formation of the plant cell surface in tip-growing cells are functionally conserved among land plants.</title>
        <authorList>
            <person name="Honkanen S."/>
            <person name="Jones V.A."/>
            <person name="Morieri G."/>
            <person name="Champion C."/>
            <person name="Hetherington A.J."/>
            <person name="Kelly S."/>
            <person name="Saint-Marcoux D."/>
            <person name="Proust H."/>
            <person name="Prescott H."/>
            <person name="Dolan L."/>
        </authorList>
    </citation>
    <scope>NUCLEOTIDE SEQUENCE [LARGE SCALE GENOMIC DNA]</scope>
    <source>
        <tissue evidence="2">Whole gametophyte</tissue>
    </source>
</reference>
<sequence length="132" mass="15039">MASKRASEYVKANDDRFGLRVLSKDPKCSNKHPSKWAEYKRINSSDDRKAFFDDVPVSFKNSIKPYFPSSSLGAEREMVFDIKKNIVDVIVGDMMFEANDDDIDNNPDDDMNKPPAFGSNAKRNAVRQQRAQ</sequence>
<proteinExistence type="predicted"/>
<protein>
    <submittedName>
        <fullName evidence="2">Uncharacterized protein</fullName>
    </submittedName>
</protein>
<feature type="region of interest" description="Disordered" evidence="1">
    <location>
        <begin position="98"/>
        <end position="132"/>
    </location>
</feature>
<accession>A0A176WFJ0</accession>
<evidence type="ECO:0000256" key="1">
    <source>
        <dbReference type="SAM" id="MobiDB-lite"/>
    </source>
</evidence>
<evidence type="ECO:0000313" key="2">
    <source>
        <dbReference type="EMBL" id="OAE31371.1"/>
    </source>
</evidence>
<evidence type="ECO:0000313" key="3">
    <source>
        <dbReference type="Proteomes" id="UP000077202"/>
    </source>
</evidence>
<comment type="caution">
    <text evidence="2">The sequence shown here is derived from an EMBL/GenBank/DDBJ whole genome shotgun (WGS) entry which is preliminary data.</text>
</comment>
<gene>
    <name evidence="2" type="ORF">AXG93_3789s1110</name>
</gene>
<keyword evidence="3" id="KW-1185">Reference proteome</keyword>
<dbReference type="EMBL" id="LVLJ01001111">
    <property type="protein sequence ID" value="OAE31371.1"/>
    <property type="molecule type" value="Genomic_DNA"/>
</dbReference>
<organism evidence="2 3">
    <name type="scientific">Marchantia polymorpha subsp. ruderalis</name>
    <dbReference type="NCBI Taxonomy" id="1480154"/>
    <lineage>
        <taxon>Eukaryota</taxon>
        <taxon>Viridiplantae</taxon>
        <taxon>Streptophyta</taxon>
        <taxon>Embryophyta</taxon>
        <taxon>Marchantiophyta</taxon>
        <taxon>Marchantiopsida</taxon>
        <taxon>Marchantiidae</taxon>
        <taxon>Marchantiales</taxon>
        <taxon>Marchantiaceae</taxon>
        <taxon>Marchantia</taxon>
    </lineage>
</organism>
<feature type="compositionally biased region" description="Acidic residues" evidence="1">
    <location>
        <begin position="98"/>
        <end position="109"/>
    </location>
</feature>
<dbReference type="PANTHER" id="PTHR37067">
    <property type="entry name" value="PX DOMAIN-CONTAINING PROTEIN"/>
    <property type="match status" value="1"/>
</dbReference>
<dbReference type="PANTHER" id="PTHR37067:SF3">
    <property type="entry name" value="PX DOMAIN-CONTAINING PROTEIN"/>
    <property type="match status" value="1"/>
</dbReference>
<name>A0A176WFJ0_MARPO</name>
<dbReference type="Proteomes" id="UP000077202">
    <property type="component" value="Unassembled WGS sequence"/>
</dbReference>
<dbReference type="AlphaFoldDB" id="A0A176WFJ0"/>